<dbReference type="Gene3D" id="3.30.70.330">
    <property type="match status" value="2"/>
</dbReference>
<dbReference type="InterPro" id="IPR012677">
    <property type="entry name" value="Nucleotide-bd_a/b_plait_sf"/>
</dbReference>
<evidence type="ECO:0000256" key="3">
    <source>
        <dbReference type="PROSITE-ProRule" id="PRU00176"/>
    </source>
</evidence>
<reference evidence="6" key="1">
    <citation type="submission" date="2025-08" db="UniProtKB">
        <authorList>
            <consortium name="Ensembl"/>
        </authorList>
    </citation>
    <scope>IDENTIFICATION</scope>
</reference>
<dbReference type="SUPFAM" id="SSF54928">
    <property type="entry name" value="RNA-binding domain, RBD"/>
    <property type="match status" value="2"/>
</dbReference>
<sequence length="400" mass="42651">MLLSVQPRAGIATLGYNKGGKKQPYVSVAQQMAPPSPSSSNNNSGGGGGGGGGQLSKTNLYIRGLHPGTTDQDLVKLCQPYGKIVSTKAILDKTTNKCKGYGFVDFDSPAAAQKAVTALKASGVQAQMAKQQEQDPTNLYISNLPLSVDEQELEAMLKPFGQVVSTRVLRDPSGASRGVGFARMESTEKCEAVITHFNGKYIKTPPGIPAPSDPLLCKFADGGQKKRQPQGKYVQNGRAWPRDGDTGGMTLTYDPTTALQNGFYPPPYNLAPSRMIAQTTLAPYLPSPVSSYQVHSPSWMHHQSYLMQPTGTVLTPTMDHTISIQPASMMGPLAQQLGHLSLSSTGTYMPAAAAMQGAYIPQYTPVPSSSISVEENSGQQNQVAVESPSDHAAYSYQYSK</sequence>
<evidence type="ECO:0000259" key="5">
    <source>
        <dbReference type="PROSITE" id="PS50102"/>
    </source>
</evidence>
<dbReference type="SMART" id="SM00360">
    <property type="entry name" value="RRM"/>
    <property type="match status" value="2"/>
</dbReference>
<dbReference type="Pfam" id="PF00076">
    <property type="entry name" value="RRM_1"/>
    <property type="match status" value="2"/>
</dbReference>
<keyword evidence="1" id="KW-0677">Repeat</keyword>
<dbReference type="AlphaFoldDB" id="A0A8C8RT86"/>
<feature type="compositionally biased region" description="Polar residues" evidence="4">
    <location>
        <begin position="369"/>
        <end position="384"/>
    </location>
</feature>
<feature type="region of interest" description="Disordered" evidence="4">
    <location>
        <begin position="30"/>
        <end position="53"/>
    </location>
</feature>
<dbReference type="InterPro" id="IPR035979">
    <property type="entry name" value="RBD_domain_sf"/>
</dbReference>
<dbReference type="Proteomes" id="UP000694393">
    <property type="component" value="Unplaced"/>
</dbReference>
<dbReference type="PANTHER" id="PTHR24012">
    <property type="entry name" value="RNA BINDING PROTEIN"/>
    <property type="match status" value="1"/>
</dbReference>
<dbReference type="GO" id="GO:0003723">
    <property type="term" value="F:RNA binding"/>
    <property type="evidence" value="ECO:0007669"/>
    <property type="project" value="UniProtKB-UniRule"/>
</dbReference>
<feature type="region of interest" description="Disordered" evidence="4">
    <location>
        <begin position="222"/>
        <end position="246"/>
    </location>
</feature>
<protein>
    <submittedName>
        <fullName evidence="6">RNA binding motif single stranded interacting protein 2</fullName>
    </submittedName>
</protein>
<dbReference type="FunFam" id="3.30.70.330:FF:000012">
    <property type="entry name" value="RNA-binding motif, single-stranded-interacting protein 3 isoform 1"/>
    <property type="match status" value="1"/>
</dbReference>
<dbReference type="CDD" id="cd12474">
    <property type="entry name" value="RRM2_MSSP2"/>
    <property type="match status" value="1"/>
</dbReference>
<keyword evidence="2 3" id="KW-0694">RNA-binding</keyword>
<dbReference type="InterPro" id="IPR000504">
    <property type="entry name" value="RRM_dom"/>
</dbReference>
<keyword evidence="7" id="KW-1185">Reference proteome</keyword>
<feature type="region of interest" description="Disordered" evidence="4">
    <location>
        <begin position="369"/>
        <end position="400"/>
    </location>
</feature>
<reference evidence="6" key="2">
    <citation type="submission" date="2025-09" db="UniProtKB">
        <authorList>
            <consortium name="Ensembl"/>
        </authorList>
    </citation>
    <scope>IDENTIFICATION</scope>
</reference>
<feature type="domain" description="RRM" evidence="5">
    <location>
        <begin position="137"/>
        <end position="222"/>
    </location>
</feature>
<evidence type="ECO:0000313" key="7">
    <source>
        <dbReference type="Proteomes" id="UP000694393"/>
    </source>
</evidence>
<dbReference type="CDD" id="cd12471">
    <property type="entry name" value="RRM1_MSSP2"/>
    <property type="match status" value="1"/>
</dbReference>
<dbReference type="FunFam" id="3.30.70.330:FF:000014">
    <property type="entry name" value="RNA-binding motif, single-stranded-interacting protein 3 isoform 1"/>
    <property type="match status" value="1"/>
</dbReference>
<name>A0A8C8RT86_9SAUR</name>
<evidence type="ECO:0000313" key="6">
    <source>
        <dbReference type="Ensembl" id="ENSPCEP00000009728.1"/>
    </source>
</evidence>
<feature type="compositionally biased region" description="Gly residues" evidence="4">
    <location>
        <begin position="44"/>
        <end position="53"/>
    </location>
</feature>
<evidence type="ECO:0000256" key="2">
    <source>
        <dbReference type="ARBA" id="ARBA00022884"/>
    </source>
</evidence>
<feature type="domain" description="RRM" evidence="5">
    <location>
        <begin position="58"/>
        <end position="131"/>
    </location>
</feature>
<dbReference type="Ensembl" id="ENSPCET00000010060.1">
    <property type="protein sequence ID" value="ENSPCEP00000009728.1"/>
    <property type="gene ID" value="ENSPCEG00000007733.1"/>
</dbReference>
<organism evidence="6 7">
    <name type="scientific">Pelusios castaneus</name>
    <name type="common">West African mud turtle</name>
    <dbReference type="NCBI Taxonomy" id="367368"/>
    <lineage>
        <taxon>Eukaryota</taxon>
        <taxon>Metazoa</taxon>
        <taxon>Chordata</taxon>
        <taxon>Craniata</taxon>
        <taxon>Vertebrata</taxon>
        <taxon>Euteleostomi</taxon>
        <taxon>Archelosauria</taxon>
        <taxon>Testudinata</taxon>
        <taxon>Testudines</taxon>
        <taxon>Pleurodira</taxon>
        <taxon>Pelomedusidae</taxon>
        <taxon>Pelusios</taxon>
    </lineage>
</organism>
<accession>A0A8C8RT86</accession>
<dbReference type="PROSITE" id="PS50102">
    <property type="entry name" value="RRM"/>
    <property type="match status" value="2"/>
</dbReference>
<evidence type="ECO:0000256" key="1">
    <source>
        <dbReference type="ARBA" id="ARBA00022737"/>
    </source>
</evidence>
<evidence type="ECO:0000256" key="4">
    <source>
        <dbReference type="SAM" id="MobiDB-lite"/>
    </source>
</evidence>
<proteinExistence type="predicted"/>